<dbReference type="EMBL" id="JAASTX010000006">
    <property type="protein sequence ID" value="MBC1491446.1"/>
    <property type="molecule type" value="Genomic_DNA"/>
</dbReference>
<protein>
    <submittedName>
        <fullName evidence="3">Helix-turn-helix transcriptional regulator</fullName>
    </submittedName>
</protein>
<name>A0A7X1CBI6_9LIST</name>
<proteinExistence type="predicted"/>
<dbReference type="Pfam" id="PF01381">
    <property type="entry name" value="HTH_3"/>
    <property type="match status" value="1"/>
</dbReference>
<dbReference type="SMART" id="SM00530">
    <property type="entry name" value="HTH_XRE"/>
    <property type="match status" value="1"/>
</dbReference>
<comment type="caution">
    <text evidence="3">The sequence shown here is derived from an EMBL/GenBank/DDBJ whole genome shotgun (WGS) entry which is preliminary data.</text>
</comment>
<feature type="domain" description="HTH cro/C1-type" evidence="2">
    <location>
        <begin position="8"/>
        <end position="63"/>
    </location>
</feature>
<accession>A0A7X1CBI6</accession>
<dbReference type="InterPro" id="IPR010982">
    <property type="entry name" value="Lambda_DNA-bd_dom_sf"/>
</dbReference>
<evidence type="ECO:0000256" key="1">
    <source>
        <dbReference type="ARBA" id="ARBA00023125"/>
    </source>
</evidence>
<dbReference type="CDD" id="cd00093">
    <property type="entry name" value="HTH_XRE"/>
    <property type="match status" value="1"/>
</dbReference>
<dbReference type="InterPro" id="IPR001387">
    <property type="entry name" value="Cro/C1-type_HTH"/>
</dbReference>
<gene>
    <name evidence="3" type="ORF">HCI99_06365</name>
</gene>
<organism evidence="3 4">
    <name type="scientific">Listeria booriae</name>
    <dbReference type="NCBI Taxonomy" id="1552123"/>
    <lineage>
        <taxon>Bacteria</taxon>
        <taxon>Bacillati</taxon>
        <taxon>Bacillota</taxon>
        <taxon>Bacilli</taxon>
        <taxon>Bacillales</taxon>
        <taxon>Listeriaceae</taxon>
        <taxon>Listeria</taxon>
    </lineage>
</organism>
<dbReference type="SUPFAM" id="SSF47413">
    <property type="entry name" value="lambda repressor-like DNA-binding domains"/>
    <property type="match status" value="1"/>
</dbReference>
<sequence length="118" mass="13801">MTVLSNRLEKLRKQKGWSKVEVSRRLGMKASSTYSNWEYGNREPDNEMLAKISKLYDVSTDYLLGNSDSPKPDSDNDQSFFEDFKNRKEVIDFVSELTDADKEAIEQLKEIWKVIKKK</sequence>
<dbReference type="PANTHER" id="PTHR46558:SF11">
    <property type="entry name" value="HTH-TYPE TRANSCRIPTIONAL REGULATOR XRE"/>
    <property type="match status" value="1"/>
</dbReference>
<evidence type="ECO:0000259" key="2">
    <source>
        <dbReference type="PROSITE" id="PS50943"/>
    </source>
</evidence>
<dbReference type="RefSeq" id="WP_185417208.1">
    <property type="nucleotide sequence ID" value="NZ_JAASTX010000006.1"/>
</dbReference>
<dbReference type="GO" id="GO:0003677">
    <property type="term" value="F:DNA binding"/>
    <property type="evidence" value="ECO:0007669"/>
    <property type="project" value="UniProtKB-KW"/>
</dbReference>
<keyword evidence="1" id="KW-0238">DNA-binding</keyword>
<dbReference type="PROSITE" id="PS50943">
    <property type="entry name" value="HTH_CROC1"/>
    <property type="match status" value="1"/>
</dbReference>
<dbReference type="AlphaFoldDB" id="A0A7X1CBI6"/>
<reference evidence="3 4" key="1">
    <citation type="submission" date="2020-03" db="EMBL/GenBank/DDBJ databases">
        <title>Soil Listeria distribution.</title>
        <authorList>
            <person name="Liao J."/>
            <person name="Wiedmann M."/>
        </authorList>
    </citation>
    <scope>NUCLEOTIDE SEQUENCE [LARGE SCALE GENOMIC DNA]</scope>
    <source>
        <strain evidence="3 4">FSL L7-1547</strain>
    </source>
</reference>
<dbReference type="Gene3D" id="1.10.260.40">
    <property type="entry name" value="lambda repressor-like DNA-binding domains"/>
    <property type="match status" value="1"/>
</dbReference>
<dbReference type="PANTHER" id="PTHR46558">
    <property type="entry name" value="TRACRIPTIONAL REGULATORY PROTEIN-RELATED-RELATED"/>
    <property type="match status" value="1"/>
</dbReference>
<evidence type="ECO:0000313" key="3">
    <source>
        <dbReference type="EMBL" id="MBC1491446.1"/>
    </source>
</evidence>
<dbReference type="Proteomes" id="UP000533953">
    <property type="component" value="Unassembled WGS sequence"/>
</dbReference>
<evidence type="ECO:0000313" key="4">
    <source>
        <dbReference type="Proteomes" id="UP000533953"/>
    </source>
</evidence>